<protein>
    <recommendedName>
        <fullName evidence="3">RNA helicase DeaD dimerization domain-containing protein</fullName>
    </recommendedName>
</protein>
<feature type="non-terminal residue" evidence="4">
    <location>
        <position position="1"/>
    </location>
</feature>
<dbReference type="Pfam" id="PF25399">
    <property type="entry name" value="DeaD_dimer"/>
    <property type="match status" value="1"/>
</dbReference>
<evidence type="ECO:0000256" key="1">
    <source>
        <dbReference type="ARBA" id="ARBA00022490"/>
    </source>
</evidence>
<evidence type="ECO:0000313" key="4">
    <source>
        <dbReference type="EMBL" id="HIS31760.1"/>
    </source>
</evidence>
<reference evidence="4" key="2">
    <citation type="journal article" date="2021" name="PeerJ">
        <title>Extensive microbial diversity within the chicken gut microbiome revealed by metagenomics and culture.</title>
        <authorList>
            <person name="Gilroy R."/>
            <person name="Ravi A."/>
            <person name="Getino M."/>
            <person name="Pursley I."/>
            <person name="Horton D.L."/>
            <person name="Alikhan N.F."/>
            <person name="Baker D."/>
            <person name="Gharbi K."/>
            <person name="Hall N."/>
            <person name="Watson M."/>
            <person name="Adriaenssens E.M."/>
            <person name="Foster-Nyarko E."/>
            <person name="Jarju S."/>
            <person name="Secka A."/>
            <person name="Antonio M."/>
            <person name="Oren A."/>
            <person name="Chaudhuri R.R."/>
            <person name="La Ragione R."/>
            <person name="Hildebrand F."/>
            <person name="Pallen M.J."/>
        </authorList>
    </citation>
    <scope>NUCLEOTIDE SEQUENCE</scope>
    <source>
        <strain evidence="4">CHK190-19873</strain>
    </source>
</reference>
<dbReference type="InterPro" id="IPR057325">
    <property type="entry name" value="DeaD_dimer"/>
</dbReference>
<dbReference type="EMBL" id="DVIQ01000055">
    <property type="protein sequence ID" value="HIS31760.1"/>
    <property type="molecule type" value="Genomic_DNA"/>
</dbReference>
<dbReference type="Proteomes" id="UP000823935">
    <property type="component" value="Unassembled WGS sequence"/>
</dbReference>
<accession>A0A9D1JK37</accession>
<gene>
    <name evidence="4" type="ORF">IAB44_09490</name>
</gene>
<sequence length="168" mass="19129">RAGKEGLSFTLISGREIGKIRDIERVCHTKINRYELPKAEKLTETRVREALAEAAELLEKEDLSALTEILARELENQKYSLTQIAAALMRMKIGETAKDLPEERIHDPRRNRMERYSQERPSQGRSGRGNNGGRHSSPHPQKQHSKGGRNGFSGYSMGHTRIRVRRGQ</sequence>
<evidence type="ECO:0000256" key="2">
    <source>
        <dbReference type="SAM" id="MobiDB-lite"/>
    </source>
</evidence>
<reference evidence="4" key="1">
    <citation type="submission" date="2020-10" db="EMBL/GenBank/DDBJ databases">
        <authorList>
            <person name="Gilroy R."/>
        </authorList>
    </citation>
    <scope>NUCLEOTIDE SEQUENCE</scope>
    <source>
        <strain evidence="4">CHK190-19873</strain>
    </source>
</reference>
<feature type="domain" description="RNA helicase DeaD dimerization" evidence="3">
    <location>
        <begin position="37"/>
        <end position="102"/>
    </location>
</feature>
<dbReference type="AlphaFoldDB" id="A0A9D1JK37"/>
<feature type="region of interest" description="Disordered" evidence="2">
    <location>
        <begin position="95"/>
        <end position="168"/>
    </location>
</feature>
<name>A0A9D1JK37_9FIRM</name>
<comment type="caution">
    <text evidence="4">The sequence shown here is derived from an EMBL/GenBank/DDBJ whole genome shotgun (WGS) entry which is preliminary data.</text>
</comment>
<evidence type="ECO:0000259" key="3">
    <source>
        <dbReference type="Pfam" id="PF25399"/>
    </source>
</evidence>
<proteinExistence type="predicted"/>
<evidence type="ECO:0000313" key="5">
    <source>
        <dbReference type="Proteomes" id="UP000823935"/>
    </source>
</evidence>
<organism evidence="4 5">
    <name type="scientific">Candidatus Limivivens intestinipullorum</name>
    <dbReference type="NCBI Taxonomy" id="2840858"/>
    <lineage>
        <taxon>Bacteria</taxon>
        <taxon>Bacillati</taxon>
        <taxon>Bacillota</taxon>
        <taxon>Clostridia</taxon>
        <taxon>Lachnospirales</taxon>
        <taxon>Lachnospiraceae</taxon>
        <taxon>Lachnospiraceae incertae sedis</taxon>
        <taxon>Candidatus Limivivens</taxon>
    </lineage>
</organism>
<feature type="compositionally biased region" description="Basic and acidic residues" evidence="2">
    <location>
        <begin position="95"/>
        <end position="118"/>
    </location>
</feature>
<keyword evidence="1" id="KW-0963">Cytoplasm</keyword>